<dbReference type="EMBL" id="GGEC01089337">
    <property type="protein sequence ID" value="MBX69821.1"/>
    <property type="molecule type" value="Transcribed_RNA"/>
</dbReference>
<dbReference type="AlphaFoldDB" id="A0A2P2QSD7"/>
<accession>A0A2P2QSD7</accession>
<protein>
    <submittedName>
        <fullName evidence="1">Uncharacterized protein</fullName>
    </submittedName>
</protein>
<reference evidence="1" key="1">
    <citation type="submission" date="2018-02" db="EMBL/GenBank/DDBJ databases">
        <title>Rhizophora mucronata_Transcriptome.</title>
        <authorList>
            <person name="Meera S.P."/>
            <person name="Sreeshan A."/>
            <person name="Augustine A."/>
        </authorList>
    </citation>
    <scope>NUCLEOTIDE SEQUENCE</scope>
    <source>
        <tissue evidence="1">Leaf</tissue>
    </source>
</reference>
<evidence type="ECO:0000313" key="1">
    <source>
        <dbReference type="EMBL" id="MBX69821.1"/>
    </source>
</evidence>
<sequence>MLSGILDENESEILVSFTVHYSTLEKC</sequence>
<proteinExistence type="predicted"/>
<organism evidence="1">
    <name type="scientific">Rhizophora mucronata</name>
    <name type="common">Asiatic mangrove</name>
    <dbReference type="NCBI Taxonomy" id="61149"/>
    <lineage>
        <taxon>Eukaryota</taxon>
        <taxon>Viridiplantae</taxon>
        <taxon>Streptophyta</taxon>
        <taxon>Embryophyta</taxon>
        <taxon>Tracheophyta</taxon>
        <taxon>Spermatophyta</taxon>
        <taxon>Magnoliopsida</taxon>
        <taxon>eudicotyledons</taxon>
        <taxon>Gunneridae</taxon>
        <taxon>Pentapetalae</taxon>
        <taxon>rosids</taxon>
        <taxon>fabids</taxon>
        <taxon>Malpighiales</taxon>
        <taxon>Rhizophoraceae</taxon>
        <taxon>Rhizophora</taxon>
    </lineage>
</organism>
<name>A0A2P2QSD7_RHIMU</name>